<dbReference type="EMBL" id="JAENIG010000003">
    <property type="protein sequence ID" value="MBK1854613.1"/>
    <property type="molecule type" value="Genomic_DNA"/>
</dbReference>
<comment type="caution">
    <text evidence="5">The sequence shown here is derived from an EMBL/GenBank/DDBJ whole genome shotgun (WGS) entry which is preliminary data.</text>
</comment>
<comment type="cofactor">
    <cofactor evidence="1">
        <name>FMN</name>
        <dbReference type="ChEBI" id="CHEBI:58210"/>
    </cofactor>
</comment>
<protein>
    <submittedName>
        <fullName evidence="5">Flavodoxin domain-containing protein</fullName>
    </submittedName>
</protein>
<dbReference type="Pfam" id="PF00258">
    <property type="entry name" value="Flavodoxin_1"/>
    <property type="match status" value="1"/>
</dbReference>
<dbReference type="PRINTS" id="PR00369">
    <property type="entry name" value="FLAVODOXIN"/>
</dbReference>
<keyword evidence="2" id="KW-0285">Flavoprotein</keyword>
<evidence type="ECO:0000256" key="1">
    <source>
        <dbReference type="ARBA" id="ARBA00001917"/>
    </source>
</evidence>
<proteinExistence type="predicted"/>
<reference evidence="5" key="1">
    <citation type="submission" date="2021-01" db="EMBL/GenBank/DDBJ databases">
        <title>Modified the classification status of verrucomicrobia.</title>
        <authorList>
            <person name="Feng X."/>
        </authorList>
    </citation>
    <scope>NUCLEOTIDE SEQUENCE</scope>
    <source>
        <strain evidence="5">5K15</strain>
    </source>
</reference>
<evidence type="ECO:0000313" key="6">
    <source>
        <dbReference type="Proteomes" id="UP000634206"/>
    </source>
</evidence>
<sequence>MEPVLILYASQTGTAEELAKDINSQLNEVGIPTVCNDVYDCKISALKQYTFCLLLASTWGEGEPPDDAEEFYNALEEAKELDLSQLRFAVFGLGDSGYDEFNECGKNFDRMLAERGGQRMLPRVDCDIDIDGPFEIWGNQIIEQLRALPA</sequence>
<keyword evidence="6" id="KW-1185">Reference proteome</keyword>
<dbReference type="InterPro" id="IPR008254">
    <property type="entry name" value="Flavodoxin/NO_synth"/>
</dbReference>
<dbReference type="Proteomes" id="UP000634206">
    <property type="component" value="Unassembled WGS sequence"/>
</dbReference>
<dbReference type="PANTHER" id="PTHR19384:SF128">
    <property type="entry name" value="NADPH OXIDOREDUCTASE A"/>
    <property type="match status" value="1"/>
</dbReference>
<keyword evidence="3" id="KW-0288">FMN</keyword>
<organism evidence="5 6">
    <name type="scientific">Oceaniferula flava</name>
    <dbReference type="NCBI Taxonomy" id="2800421"/>
    <lineage>
        <taxon>Bacteria</taxon>
        <taxon>Pseudomonadati</taxon>
        <taxon>Verrucomicrobiota</taxon>
        <taxon>Verrucomicrobiia</taxon>
        <taxon>Verrucomicrobiales</taxon>
        <taxon>Verrucomicrobiaceae</taxon>
        <taxon>Oceaniferula</taxon>
    </lineage>
</organism>
<accession>A0AAE2SA60</accession>
<dbReference type="InterPro" id="IPR001094">
    <property type="entry name" value="Flavdoxin-like"/>
</dbReference>
<dbReference type="GO" id="GO:0050660">
    <property type="term" value="F:flavin adenine dinucleotide binding"/>
    <property type="evidence" value="ECO:0007669"/>
    <property type="project" value="TreeGrafter"/>
</dbReference>
<evidence type="ECO:0000256" key="3">
    <source>
        <dbReference type="ARBA" id="ARBA00022643"/>
    </source>
</evidence>
<dbReference type="PROSITE" id="PS50902">
    <property type="entry name" value="FLAVODOXIN_LIKE"/>
    <property type="match status" value="1"/>
</dbReference>
<name>A0AAE2SA60_9BACT</name>
<feature type="domain" description="Flavodoxin-like" evidence="4">
    <location>
        <begin position="4"/>
        <end position="142"/>
    </location>
</feature>
<dbReference type="AlphaFoldDB" id="A0AAE2SA60"/>
<evidence type="ECO:0000256" key="2">
    <source>
        <dbReference type="ARBA" id="ARBA00022630"/>
    </source>
</evidence>
<dbReference type="SUPFAM" id="SSF52218">
    <property type="entry name" value="Flavoproteins"/>
    <property type="match status" value="1"/>
</dbReference>
<dbReference type="Gene3D" id="3.40.50.360">
    <property type="match status" value="1"/>
</dbReference>
<dbReference type="RefSeq" id="WP_309489219.1">
    <property type="nucleotide sequence ID" value="NZ_JAENIG010000003.1"/>
</dbReference>
<evidence type="ECO:0000259" key="4">
    <source>
        <dbReference type="PROSITE" id="PS50902"/>
    </source>
</evidence>
<dbReference type="GO" id="GO:0010181">
    <property type="term" value="F:FMN binding"/>
    <property type="evidence" value="ECO:0007669"/>
    <property type="project" value="InterPro"/>
</dbReference>
<dbReference type="GO" id="GO:0005829">
    <property type="term" value="C:cytosol"/>
    <property type="evidence" value="ECO:0007669"/>
    <property type="project" value="TreeGrafter"/>
</dbReference>
<dbReference type="InterPro" id="IPR029039">
    <property type="entry name" value="Flavoprotein-like_sf"/>
</dbReference>
<evidence type="ECO:0000313" key="5">
    <source>
        <dbReference type="EMBL" id="MBK1854613.1"/>
    </source>
</evidence>
<gene>
    <name evidence="5" type="ORF">JIN83_06560</name>
</gene>
<dbReference type="GO" id="GO:0016491">
    <property type="term" value="F:oxidoreductase activity"/>
    <property type="evidence" value="ECO:0007669"/>
    <property type="project" value="TreeGrafter"/>
</dbReference>
<dbReference type="PANTHER" id="PTHR19384">
    <property type="entry name" value="NITRIC OXIDE SYNTHASE-RELATED"/>
    <property type="match status" value="1"/>
</dbReference>